<dbReference type="AlphaFoldDB" id="H0R2K0"/>
<dbReference type="Proteomes" id="UP000035034">
    <property type="component" value="Unassembled WGS sequence"/>
</dbReference>
<name>H0R2K0_9ACTN</name>
<sequence>MNDSTRDVVRRLAAFGALTRATGFDDVVVIDGDEITHDDGGGNWIRLRKDGDRLTVWGFDRDDCDSEVDRTVLATHFGPHSEYGTGTNHVCFLGEEVPANDPARPRPVVENWQSDETAELELADWFEQYLVDAGSDEEIDRELLKAIVNNPFSPANGLRQLVNDVDATKTPNVETFLAEMWRWLGAESIT</sequence>
<evidence type="ECO:0000313" key="2">
    <source>
        <dbReference type="Proteomes" id="UP000035034"/>
    </source>
</evidence>
<dbReference type="EMBL" id="BAEH01000080">
    <property type="protein sequence ID" value="GAB19301.1"/>
    <property type="molecule type" value="Genomic_DNA"/>
</dbReference>
<reference evidence="1 2" key="1">
    <citation type="submission" date="2011-12" db="EMBL/GenBank/DDBJ databases">
        <title>Whole genome shotgun sequence of Gordonia effusa NBRC 100432.</title>
        <authorList>
            <person name="Yoshida I."/>
            <person name="Takarada H."/>
            <person name="Hosoyama A."/>
            <person name="Tsuchikane K."/>
            <person name="Katsumata H."/>
            <person name="Yamazaki S."/>
            <person name="Fujita N."/>
        </authorList>
    </citation>
    <scope>NUCLEOTIDE SEQUENCE [LARGE SCALE GENOMIC DNA]</scope>
    <source>
        <strain evidence="1 2">NBRC 100432</strain>
    </source>
</reference>
<evidence type="ECO:0000313" key="1">
    <source>
        <dbReference type="EMBL" id="GAB19301.1"/>
    </source>
</evidence>
<accession>H0R2K0</accession>
<proteinExistence type="predicted"/>
<comment type="caution">
    <text evidence="1">The sequence shown here is derived from an EMBL/GenBank/DDBJ whole genome shotgun (WGS) entry which is preliminary data.</text>
</comment>
<organism evidence="1 2">
    <name type="scientific">Gordonia effusa NBRC 100432</name>
    <dbReference type="NCBI Taxonomy" id="1077974"/>
    <lineage>
        <taxon>Bacteria</taxon>
        <taxon>Bacillati</taxon>
        <taxon>Actinomycetota</taxon>
        <taxon>Actinomycetes</taxon>
        <taxon>Mycobacteriales</taxon>
        <taxon>Gordoniaceae</taxon>
        <taxon>Gordonia</taxon>
    </lineage>
</organism>
<dbReference type="RefSeq" id="WP_007318636.1">
    <property type="nucleotide sequence ID" value="NZ_BAEH01000080.1"/>
</dbReference>
<dbReference type="STRING" id="1077974.GOEFS_080_00130"/>
<keyword evidence="2" id="KW-1185">Reference proteome</keyword>
<gene>
    <name evidence="1" type="ORF">GOEFS_080_00130</name>
</gene>
<protein>
    <submittedName>
        <fullName evidence="1">Uncharacterized protein</fullName>
    </submittedName>
</protein>